<feature type="transmembrane region" description="Helical" evidence="11">
    <location>
        <begin position="555"/>
        <end position="577"/>
    </location>
</feature>
<dbReference type="PANTHER" id="PTHR46953:SF1">
    <property type="entry name" value="G-PROTEIN COUPLED RECEPTOR MTH-LIKE 1-RELATED"/>
    <property type="match status" value="1"/>
</dbReference>
<evidence type="ECO:0000256" key="8">
    <source>
        <dbReference type="ARBA" id="ARBA00023170"/>
    </source>
</evidence>
<organism evidence="14 15">
    <name type="scientific">Nasonia vitripennis</name>
    <name type="common">Parasitic wasp</name>
    <dbReference type="NCBI Taxonomy" id="7425"/>
    <lineage>
        <taxon>Eukaryota</taxon>
        <taxon>Metazoa</taxon>
        <taxon>Ecdysozoa</taxon>
        <taxon>Arthropoda</taxon>
        <taxon>Hexapoda</taxon>
        <taxon>Insecta</taxon>
        <taxon>Pterygota</taxon>
        <taxon>Neoptera</taxon>
        <taxon>Endopterygota</taxon>
        <taxon>Hymenoptera</taxon>
        <taxon>Apocrita</taxon>
        <taxon>Proctotrupomorpha</taxon>
        <taxon>Chalcidoidea</taxon>
        <taxon>Pteromalidae</taxon>
        <taxon>Pteromalinae</taxon>
        <taxon>Nasonia</taxon>
    </lineage>
</organism>
<keyword evidence="9" id="KW-0807">Transducer</keyword>
<dbReference type="Pfam" id="PF00002">
    <property type="entry name" value="7tm_2"/>
    <property type="match status" value="1"/>
</dbReference>
<evidence type="ECO:0000259" key="13">
    <source>
        <dbReference type="PROSITE" id="PS50261"/>
    </source>
</evidence>
<evidence type="ECO:0000256" key="1">
    <source>
        <dbReference type="ARBA" id="ARBA00004141"/>
    </source>
</evidence>
<keyword evidence="7 11" id="KW-0472">Membrane</keyword>
<dbReference type="GO" id="GO:0007166">
    <property type="term" value="P:cell surface receptor signaling pathway"/>
    <property type="evidence" value="ECO:0007669"/>
    <property type="project" value="InterPro"/>
</dbReference>
<dbReference type="RefSeq" id="XP_008209906.1">
    <property type="nucleotide sequence ID" value="XM_008211684.3"/>
</dbReference>
<dbReference type="InterPro" id="IPR023311">
    <property type="entry name" value="Methusela_ecto_dom_2"/>
</dbReference>
<dbReference type="PROSITE" id="PS50261">
    <property type="entry name" value="G_PROTEIN_RECEP_F2_4"/>
    <property type="match status" value="1"/>
</dbReference>
<keyword evidence="15" id="KW-1185">Reference proteome</keyword>
<dbReference type="FunCoup" id="A0A7M7HDD7">
    <property type="interactions" value="47"/>
</dbReference>
<dbReference type="Gene3D" id="2.170.180.11">
    <property type="entry name" value="Methuselah ectodomain, domain 2"/>
    <property type="match status" value="1"/>
</dbReference>
<feature type="transmembrane region" description="Helical" evidence="11">
    <location>
        <begin position="369"/>
        <end position="394"/>
    </location>
</feature>
<evidence type="ECO:0000256" key="3">
    <source>
        <dbReference type="ARBA" id="ARBA00022692"/>
    </source>
</evidence>
<dbReference type="PANTHER" id="PTHR46953">
    <property type="entry name" value="G-PROTEIN COUPLED RECEPTOR MTH-LIKE 1-RELATED"/>
    <property type="match status" value="1"/>
</dbReference>
<name>A0A7M7HDD7_NASVI</name>
<sequence length="633" mass="69694">MAVMARVPMLAALMLLLSLHLGLGVEVPEGPNVPVTSSSDGDDITILHCCQPGYDLLSETNQTCVKSANSYYTEVYSPAKQSLVSFASTGWSTRYGIRPVCAGSSSLHFLKASKIDPFTLDEDNGNLLYELRIFVPTNQYCVGLAHALACLPNNDESFQAAATMRPRIRKCCGNNADYIDSKNSCEVSGSSSTLEDEREQLLGNNNHNGSSDNHTAGMEIISGFPVCQEQADNFTILAELRDTLLLPNASLLVNEQLVPSEEFCIERIRHNGKQGQHAKVFACSKHASKGSGPEAKDIRFTLYPVGFIISAIFLAATLATGFLLPASHHVLHWRCQTYHVACLMFGDITMAAIQLAGNSLKGDDWICPFLAIMAHFCFLATFFWLNTMCFNIWWTFRDLRPASLEKGQELLRLRFYGAYAWGGPLIVAGLAIFLDNLPETPGETFLRPHFGQKMCWFADDMEILAYFYGPIGVLLAINLIFFAATARELTCGLWKGEFVKSTTERSRAIPRTNESARDRSNRRAALGKVCLKLVVVMGVPWIFEVISWMAGGPAFLWYVTDLCNAAQGVLIFIVVGCQPQVRAALKRFWSRNPRANANRQGNGLSTTSHGMPSMGDSVTQNPSTKTAPLETIC</sequence>
<evidence type="ECO:0000256" key="12">
    <source>
        <dbReference type="SAM" id="SignalP"/>
    </source>
</evidence>
<evidence type="ECO:0000256" key="7">
    <source>
        <dbReference type="ARBA" id="ARBA00023136"/>
    </source>
</evidence>
<evidence type="ECO:0000256" key="11">
    <source>
        <dbReference type="SAM" id="Phobius"/>
    </source>
</evidence>
<feature type="signal peptide" evidence="12">
    <location>
        <begin position="1"/>
        <end position="24"/>
    </location>
</feature>
<accession>A0A7M7HDD7</accession>
<dbReference type="Gene3D" id="1.20.1070.10">
    <property type="entry name" value="Rhodopsin 7-helix transmembrane proteins"/>
    <property type="match status" value="1"/>
</dbReference>
<keyword evidence="5 11" id="KW-1133">Transmembrane helix</keyword>
<feature type="domain" description="G-protein coupled receptors family 2 profile 2" evidence="13">
    <location>
        <begin position="299"/>
        <end position="579"/>
    </location>
</feature>
<dbReference type="InParanoid" id="A0A7M7HDD7"/>
<protein>
    <recommendedName>
        <fullName evidence="13">G-protein coupled receptors family 2 profile 2 domain-containing protein</fullName>
    </recommendedName>
</protein>
<reference evidence="14" key="1">
    <citation type="submission" date="2021-01" db="UniProtKB">
        <authorList>
            <consortium name="EnsemblMetazoa"/>
        </authorList>
    </citation>
    <scope>IDENTIFICATION</scope>
</reference>
<dbReference type="InterPro" id="IPR052808">
    <property type="entry name" value="GPCR_Mth-like"/>
</dbReference>
<dbReference type="InterPro" id="IPR017981">
    <property type="entry name" value="GPCR_2-like_7TM"/>
</dbReference>
<feature type="transmembrane region" description="Helical" evidence="11">
    <location>
        <begin position="338"/>
        <end position="357"/>
    </location>
</feature>
<dbReference type="EnsemblMetazoa" id="XM_008211684">
    <property type="protein sequence ID" value="XP_008209906"/>
    <property type="gene ID" value="LOC100123199"/>
</dbReference>
<comment type="similarity">
    <text evidence="2">Belongs to the G-protein coupled receptor 2 family. Mth subfamily.</text>
</comment>
<evidence type="ECO:0000256" key="10">
    <source>
        <dbReference type="SAM" id="MobiDB-lite"/>
    </source>
</evidence>
<feature type="chain" id="PRO_5029833794" description="G-protein coupled receptors family 2 profile 2 domain-containing protein" evidence="12">
    <location>
        <begin position="25"/>
        <end position="633"/>
    </location>
</feature>
<dbReference type="GeneID" id="100123199"/>
<evidence type="ECO:0000256" key="4">
    <source>
        <dbReference type="ARBA" id="ARBA00022729"/>
    </source>
</evidence>
<dbReference type="AlphaFoldDB" id="A0A7M7HDD7"/>
<keyword evidence="3 11" id="KW-0812">Transmembrane</keyword>
<feature type="transmembrane region" description="Helical" evidence="11">
    <location>
        <begin position="302"/>
        <end position="326"/>
    </location>
</feature>
<feature type="transmembrane region" description="Helical" evidence="11">
    <location>
        <begin position="463"/>
        <end position="485"/>
    </location>
</feature>
<evidence type="ECO:0000256" key="2">
    <source>
        <dbReference type="ARBA" id="ARBA00008979"/>
    </source>
</evidence>
<proteinExistence type="inferred from homology"/>
<feature type="compositionally biased region" description="Polar residues" evidence="10">
    <location>
        <begin position="594"/>
        <end position="626"/>
    </location>
</feature>
<feature type="transmembrane region" description="Helical" evidence="11">
    <location>
        <begin position="415"/>
        <end position="434"/>
    </location>
</feature>
<keyword evidence="6" id="KW-0297">G-protein coupled receptor</keyword>
<dbReference type="CDD" id="cd15039">
    <property type="entry name" value="7tmB3_Methuselah-like"/>
    <property type="match status" value="1"/>
</dbReference>
<evidence type="ECO:0000313" key="15">
    <source>
        <dbReference type="Proteomes" id="UP000002358"/>
    </source>
</evidence>
<dbReference type="OrthoDB" id="8191206at2759"/>
<evidence type="ECO:0000256" key="9">
    <source>
        <dbReference type="ARBA" id="ARBA00023224"/>
    </source>
</evidence>
<dbReference type="Proteomes" id="UP000002358">
    <property type="component" value="Chromosome 2"/>
</dbReference>
<dbReference type="GO" id="GO:0004930">
    <property type="term" value="F:G protein-coupled receptor activity"/>
    <property type="evidence" value="ECO:0007669"/>
    <property type="project" value="UniProtKB-KW"/>
</dbReference>
<keyword evidence="8" id="KW-0675">Receptor</keyword>
<feature type="transmembrane region" description="Helical" evidence="11">
    <location>
        <begin position="529"/>
        <end position="549"/>
    </location>
</feature>
<feature type="region of interest" description="Disordered" evidence="10">
    <location>
        <begin position="594"/>
        <end position="633"/>
    </location>
</feature>
<evidence type="ECO:0000256" key="5">
    <source>
        <dbReference type="ARBA" id="ARBA00022989"/>
    </source>
</evidence>
<dbReference type="CTD" id="32637"/>
<evidence type="ECO:0000313" key="14">
    <source>
        <dbReference type="EnsemblMetazoa" id="XP_008209906"/>
    </source>
</evidence>
<comment type="subcellular location">
    <subcellularLocation>
        <location evidence="1">Membrane</location>
        <topology evidence="1">Multi-pass membrane protein</topology>
    </subcellularLocation>
</comment>
<keyword evidence="4 12" id="KW-0732">Signal</keyword>
<dbReference type="GO" id="GO:0016020">
    <property type="term" value="C:membrane"/>
    <property type="evidence" value="ECO:0007669"/>
    <property type="project" value="UniProtKB-SubCell"/>
</dbReference>
<dbReference type="InterPro" id="IPR000832">
    <property type="entry name" value="GPCR_2_secretin-like"/>
</dbReference>
<evidence type="ECO:0000256" key="6">
    <source>
        <dbReference type="ARBA" id="ARBA00023040"/>
    </source>
</evidence>